<gene>
    <name evidence="1" type="ORF">CTAYLR_009763</name>
</gene>
<dbReference type="Proteomes" id="UP001230188">
    <property type="component" value="Unassembled WGS sequence"/>
</dbReference>
<protein>
    <submittedName>
        <fullName evidence="1">Uncharacterized protein</fullName>
    </submittedName>
</protein>
<comment type="caution">
    <text evidence="1">The sequence shown here is derived from an EMBL/GenBank/DDBJ whole genome shotgun (WGS) entry which is preliminary data.</text>
</comment>
<evidence type="ECO:0000313" key="2">
    <source>
        <dbReference type="Proteomes" id="UP001230188"/>
    </source>
</evidence>
<accession>A0AAD7XM90</accession>
<sequence>MVTRVTAKRMELQVKFRRDFTTDQLISEHMSRYYGADYPGAALLFSFIERDTYETIIQMLADHECPDLAAVNPPARPDLDDRRAGLVYYLAGWLCYKVKQAAPRSGRCEFWNEWLGHNALTSAEAQRFNLPSN</sequence>
<keyword evidence="2" id="KW-1185">Reference proteome</keyword>
<name>A0AAD7XM90_9STRA</name>
<proteinExistence type="predicted"/>
<dbReference type="EMBL" id="JAQMWT010000444">
    <property type="protein sequence ID" value="KAJ8601185.1"/>
    <property type="molecule type" value="Genomic_DNA"/>
</dbReference>
<reference evidence="1" key="1">
    <citation type="submission" date="2023-01" db="EMBL/GenBank/DDBJ databases">
        <title>Metagenome sequencing of chrysophaentin producing Chrysophaeum taylorii.</title>
        <authorList>
            <person name="Davison J."/>
            <person name="Bewley C."/>
        </authorList>
    </citation>
    <scope>NUCLEOTIDE SEQUENCE</scope>
    <source>
        <strain evidence="1">NIES-1699</strain>
    </source>
</reference>
<organism evidence="1 2">
    <name type="scientific">Chrysophaeum taylorii</name>
    <dbReference type="NCBI Taxonomy" id="2483200"/>
    <lineage>
        <taxon>Eukaryota</taxon>
        <taxon>Sar</taxon>
        <taxon>Stramenopiles</taxon>
        <taxon>Ochrophyta</taxon>
        <taxon>Pelagophyceae</taxon>
        <taxon>Pelagomonadales</taxon>
        <taxon>Pelagomonadaceae</taxon>
        <taxon>Chrysophaeum</taxon>
    </lineage>
</organism>
<evidence type="ECO:0000313" key="1">
    <source>
        <dbReference type="EMBL" id="KAJ8601185.1"/>
    </source>
</evidence>
<dbReference type="AlphaFoldDB" id="A0AAD7XM90"/>